<evidence type="ECO:0000256" key="4">
    <source>
        <dbReference type="ARBA" id="ARBA00022618"/>
    </source>
</evidence>
<dbReference type="EC" id="5.2.1.8" evidence="10"/>
<proteinExistence type="inferred from homology"/>
<protein>
    <recommendedName>
        <fullName evidence="10">peptidylprolyl isomerase</fullName>
        <ecNumber evidence="10">5.2.1.8</ecNumber>
    </recommendedName>
</protein>
<dbReference type="Pfam" id="PF00254">
    <property type="entry name" value="FKBP_C"/>
    <property type="match status" value="1"/>
</dbReference>
<comment type="function">
    <text evidence="9">Involved in protein export. Acts as a chaperone by maintaining the newly synthesized protein in an open conformation. Functions as a peptidyl-prolyl cis-trans isomerase.</text>
</comment>
<keyword evidence="7 10" id="KW-0413">Isomerase</keyword>
<evidence type="ECO:0000256" key="1">
    <source>
        <dbReference type="ARBA" id="ARBA00000971"/>
    </source>
</evidence>
<comment type="catalytic activity">
    <reaction evidence="1 10">
        <text>[protein]-peptidylproline (omega=180) = [protein]-peptidylproline (omega=0)</text>
        <dbReference type="Rhea" id="RHEA:16237"/>
        <dbReference type="Rhea" id="RHEA-COMP:10747"/>
        <dbReference type="Rhea" id="RHEA-COMP:10748"/>
        <dbReference type="ChEBI" id="CHEBI:83833"/>
        <dbReference type="ChEBI" id="CHEBI:83834"/>
        <dbReference type="EC" id="5.2.1.8"/>
    </reaction>
</comment>
<evidence type="ECO:0000256" key="8">
    <source>
        <dbReference type="ARBA" id="ARBA00023306"/>
    </source>
</evidence>
<dbReference type="Gene3D" id="3.10.50.40">
    <property type="match status" value="1"/>
</dbReference>
<keyword evidence="8" id="KW-0131">Cell cycle</keyword>
<dbReference type="Proteomes" id="UP000261285">
    <property type="component" value="Unassembled WGS sequence"/>
</dbReference>
<evidence type="ECO:0000256" key="6">
    <source>
        <dbReference type="ARBA" id="ARBA00023186"/>
    </source>
</evidence>
<dbReference type="InterPro" id="IPR046357">
    <property type="entry name" value="PPIase_dom_sf"/>
</dbReference>
<evidence type="ECO:0000256" key="3">
    <source>
        <dbReference type="ARBA" id="ARBA00005464"/>
    </source>
</evidence>
<gene>
    <name evidence="14" type="primary">tig</name>
    <name evidence="14" type="ORF">DXB16_14580</name>
</gene>
<dbReference type="PROSITE" id="PS50059">
    <property type="entry name" value="FKBP_PPIASE"/>
    <property type="match status" value="1"/>
</dbReference>
<dbReference type="GO" id="GO:0006457">
    <property type="term" value="P:protein folding"/>
    <property type="evidence" value="ECO:0007669"/>
    <property type="project" value="InterPro"/>
</dbReference>
<dbReference type="InterPro" id="IPR005215">
    <property type="entry name" value="Trig_fac"/>
</dbReference>
<keyword evidence="4" id="KW-0132">Cell division</keyword>
<dbReference type="FunFam" id="3.10.50.40:FF:000001">
    <property type="entry name" value="Trigger factor"/>
    <property type="match status" value="1"/>
</dbReference>
<dbReference type="SUPFAM" id="SSF54534">
    <property type="entry name" value="FKBP-like"/>
    <property type="match status" value="1"/>
</dbReference>
<keyword evidence="5 10" id="KW-0697">Rotamase</keyword>
<evidence type="ECO:0000256" key="2">
    <source>
        <dbReference type="ARBA" id="ARBA00004496"/>
    </source>
</evidence>
<dbReference type="Gene3D" id="1.10.3120.10">
    <property type="entry name" value="Trigger factor, C-terminal domain"/>
    <property type="match status" value="1"/>
</dbReference>
<comment type="similarity">
    <text evidence="3">Belongs to the FKBP-type PPIase family. Tig subfamily.</text>
</comment>
<dbReference type="InterPro" id="IPR001179">
    <property type="entry name" value="PPIase_FKBP_dom"/>
</dbReference>
<dbReference type="NCBIfam" id="TIGR00115">
    <property type="entry name" value="tig"/>
    <property type="match status" value="1"/>
</dbReference>
<accession>A0A3E5G4M5</accession>
<dbReference type="GO" id="GO:0015031">
    <property type="term" value="P:protein transport"/>
    <property type="evidence" value="ECO:0007669"/>
    <property type="project" value="InterPro"/>
</dbReference>
<dbReference type="InterPro" id="IPR027304">
    <property type="entry name" value="Trigger_fact/SurA_dom_sf"/>
</dbReference>
<keyword evidence="6" id="KW-0143">Chaperone</keyword>
<evidence type="ECO:0000256" key="11">
    <source>
        <dbReference type="SAM" id="MobiDB-lite"/>
    </source>
</evidence>
<dbReference type="GO" id="GO:0003755">
    <property type="term" value="F:peptidyl-prolyl cis-trans isomerase activity"/>
    <property type="evidence" value="ECO:0007669"/>
    <property type="project" value="UniProtKB-KW"/>
</dbReference>
<dbReference type="OrthoDB" id="9767721at2"/>
<dbReference type="Pfam" id="PF05698">
    <property type="entry name" value="Trigger_C"/>
    <property type="match status" value="1"/>
</dbReference>
<dbReference type="InterPro" id="IPR008880">
    <property type="entry name" value="Trigger_fac_C"/>
</dbReference>
<dbReference type="InterPro" id="IPR037041">
    <property type="entry name" value="Trigger_fac_C_sf"/>
</dbReference>
<feature type="chain" id="PRO_5017639857" description="peptidylprolyl isomerase" evidence="12">
    <location>
        <begin position="34"/>
        <end position="379"/>
    </location>
</feature>
<comment type="subcellular location">
    <subcellularLocation>
        <location evidence="2">Cytoplasm</location>
    </subcellularLocation>
</comment>
<dbReference type="AlphaFoldDB" id="A0A3E5G4M5"/>
<evidence type="ECO:0000256" key="9">
    <source>
        <dbReference type="ARBA" id="ARBA00024849"/>
    </source>
</evidence>
<evidence type="ECO:0000313" key="15">
    <source>
        <dbReference type="Proteomes" id="UP000261285"/>
    </source>
</evidence>
<comment type="caution">
    <text evidence="14">The sequence shown here is derived from an EMBL/GenBank/DDBJ whole genome shotgun (WGS) entry which is preliminary data.</text>
</comment>
<reference evidence="14 15" key="1">
    <citation type="submission" date="2018-08" db="EMBL/GenBank/DDBJ databases">
        <title>A genome reference for cultivated species of the human gut microbiota.</title>
        <authorList>
            <person name="Zou Y."/>
            <person name="Xue W."/>
            <person name="Luo G."/>
        </authorList>
    </citation>
    <scope>NUCLEOTIDE SEQUENCE [LARGE SCALE GENOMIC DNA]</scope>
    <source>
        <strain evidence="14 15">OM02-16</strain>
    </source>
</reference>
<feature type="signal peptide" evidence="12">
    <location>
        <begin position="1"/>
        <end position="33"/>
    </location>
</feature>
<evidence type="ECO:0000256" key="5">
    <source>
        <dbReference type="ARBA" id="ARBA00023110"/>
    </source>
</evidence>
<dbReference type="PROSITE" id="PS51257">
    <property type="entry name" value="PROKAR_LIPOPROTEIN"/>
    <property type="match status" value="1"/>
</dbReference>
<evidence type="ECO:0000313" key="14">
    <source>
        <dbReference type="EMBL" id="RGO29196.1"/>
    </source>
</evidence>
<feature type="region of interest" description="Disordered" evidence="11">
    <location>
        <begin position="356"/>
        <end position="379"/>
    </location>
</feature>
<evidence type="ECO:0000256" key="7">
    <source>
        <dbReference type="ARBA" id="ARBA00023235"/>
    </source>
</evidence>
<evidence type="ECO:0000256" key="10">
    <source>
        <dbReference type="PROSITE-ProRule" id="PRU00277"/>
    </source>
</evidence>
<evidence type="ECO:0000259" key="13">
    <source>
        <dbReference type="PROSITE" id="PS50059"/>
    </source>
</evidence>
<feature type="compositionally biased region" description="Low complexity" evidence="11">
    <location>
        <begin position="359"/>
        <end position="379"/>
    </location>
</feature>
<keyword evidence="12" id="KW-0732">Signal</keyword>
<sequence>MNNKTRCTMKKKVAMLLTGVMAVSLMMTGCQSAKGLETENIKISVYKGVEVDKVDKPSEVTDDDVNTQIQSVLDENSTTEEVTGRAVKKGDTATIDFVGKMNGEAFDGGSSTDYPLEIGSNSFIDGFEDSIIGHNAGDTFDWNGKFPENYGSSDLAGKDVTFTITVKSISKKKTPKLTDKFVKKVSKESKTVKEYKEEVKKSLEEDNEKTYNDSLQQAAWQKVLDNTKVKKYPEKDVKKIEDSLISQYKSVAEAYNMSYDDLIEQQMGTTVEKFEKQVTKAAKSSVKQTLVTKAIADKENIKLDDETYKTELKKIADAYGYDSVKALKKAASKSELKEIALNDLVKEWLANQCIQVETSSSSSSSSSDSSSSSSSDSGN</sequence>
<feature type="domain" description="PPIase FKBP-type" evidence="13">
    <location>
        <begin position="90"/>
        <end position="172"/>
    </location>
</feature>
<dbReference type="GO" id="GO:0005737">
    <property type="term" value="C:cytoplasm"/>
    <property type="evidence" value="ECO:0007669"/>
    <property type="project" value="UniProtKB-SubCell"/>
</dbReference>
<dbReference type="SUPFAM" id="SSF109998">
    <property type="entry name" value="Triger factor/SurA peptide-binding domain-like"/>
    <property type="match status" value="1"/>
</dbReference>
<evidence type="ECO:0000256" key="12">
    <source>
        <dbReference type="SAM" id="SignalP"/>
    </source>
</evidence>
<name>A0A3E5G4M5_9FIRM</name>
<organism evidence="14 15">
    <name type="scientific">Dorea longicatena</name>
    <dbReference type="NCBI Taxonomy" id="88431"/>
    <lineage>
        <taxon>Bacteria</taxon>
        <taxon>Bacillati</taxon>
        <taxon>Bacillota</taxon>
        <taxon>Clostridia</taxon>
        <taxon>Lachnospirales</taxon>
        <taxon>Lachnospiraceae</taxon>
        <taxon>Dorea</taxon>
    </lineage>
</organism>
<dbReference type="GO" id="GO:0051301">
    <property type="term" value="P:cell division"/>
    <property type="evidence" value="ECO:0007669"/>
    <property type="project" value="UniProtKB-KW"/>
</dbReference>
<dbReference type="EMBL" id="QSVN01000034">
    <property type="protein sequence ID" value="RGO29196.1"/>
    <property type="molecule type" value="Genomic_DNA"/>
</dbReference>